<sequence>MKKLGIIGGIGPEATMRYYLDIIKGYQNKINSQQSLPELSIVSINMYHMFDLLNHHQYDDVANYVSNAANELHKSGADFGLMCGNTPHILFHQIQERTALPLLSIIETSLTRAKSMNLKRLLLLGTKFTMENDFFAQPFRDAGINIVLPSDKDQQWIHEKIVTELENGIVNNNTKQQLIKMINQLITEHSLDGVILGCTELPLIIKPNDLQVSTFDIAKIHIDAAVDMILEK</sequence>
<dbReference type="NCBIfam" id="TIGR00035">
    <property type="entry name" value="asp_race"/>
    <property type="match status" value="1"/>
</dbReference>
<dbReference type="Gene3D" id="3.40.50.1860">
    <property type="match status" value="2"/>
</dbReference>
<comment type="similarity">
    <text evidence="1">Belongs to the aspartate/glutamate racemases family.</text>
</comment>
<gene>
    <name evidence="3" type="ORF">R4146_07015</name>
</gene>
<comment type="caution">
    <text evidence="3">The sequence shown here is derived from an EMBL/GenBank/DDBJ whole genome shotgun (WGS) entry which is preliminary data.</text>
</comment>
<organism evidence="3 4">
    <name type="scientific">Nicoliella lavandulae</name>
    <dbReference type="NCBI Taxonomy" id="3082954"/>
    <lineage>
        <taxon>Bacteria</taxon>
        <taxon>Bacillati</taxon>
        <taxon>Bacillota</taxon>
        <taxon>Bacilli</taxon>
        <taxon>Lactobacillales</taxon>
        <taxon>Lactobacillaceae</taxon>
        <taxon>Nicoliella</taxon>
    </lineage>
</organism>
<evidence type="ECO:0000256" key="1">
    <source>
        <dbReference type="ARBA" id="ARBA00007847"/>
    </source>
</evidence>
<dbReference type="PANTHER" id="PTHR21198:SF7">
    <property type="entry name" value="ASPARTATE-GLUTAMATE RACEMASE FAMILY"/>
    <property type="match status" value="1"/>
</dbReference>
<dbReference type="Pfam" id="PF01177">
    <property type="entry name" value="Asp_Glu_race"/>
    <property type="match status" value="1"/>
</dbReference>
<dbReference type="InterPro" id="IPR015942">
    <property type="entry name" value="Asp/Glu/hydantoin_racemase"/>
</dbReference>
<dbReference type="InterPro" id="IPR001920">
    <property type="entry name" value="Asp/Glu_race"/>
</dbReference>
<dbReference type="EMBL" id="JAWMWH010000003">
    <property type="protein sequence ID" value="MEJ6400892.1"/>
    <property type="molecule type" value="Genomic_DNA"/>
</dbReference>
<dbReference type="SUPFAM" id="SSF53681">
    <property type="entry name" value="Aspartate/glutamate racemase"/>
    <property type="match status" value="2"/>
</dbReference>
<proteinExistence type="inferred from homology"/>
<dbReference type="EC" id="5.1.1.-" evidence="3"/>
<protein>
    <submittedName>
        <fullName evidence="3">Amino acid racemase</fullName>
        <ecNumber evidence="3">5.1.1.-</ecNumber>
    </submittedName>
</protein>
<dbReference type="GO" id="GO:0016853">
    <property type="term" value="F:isomerase activity"/>
    <property type="evidence" value="ECO:0007669"/>
    <property type="project" value="UniProtKB-KW"/>
</dbReference>
<dbReference type="PROSITE" id="PS00924">
    <property type="entry name" value="ASP_GLU_RACEMASE_2"/>
    <property type="match status" value="1"/>
</dbReference>
<keyword evidence="4" id="KW-1185">Reference proteome</keyword>
<name>A0ABU8SLX4_9LACO</name>
<dbReference type="InterPro" id="IPR004380">
    <property type="entry name" value="Asp_race"/>
</dbReference>
<dbReference type="RefSeq" id="WP_339960746.1">
    <property type="nucleotide sequence ID" value="NZ_JAWMWH010000003.1"/>
</dbReference>
<evidence type="ECO:0000313" key="4">
    <source>
        <dbReference type="Proteomes" id="UP001370590"/>
    </source>
</evidence>
<evidence type="ECO:0000256" key="2">
    <source>
        <dbReference type="ARBA" id="ARBA00023235"/>
    </source>
</evidence>
<reference evidence="3 4" key="1">
    <citation type="submission" date="2023-10" db="EMBL/GenBank/DDBJ databases">
        <title>Nicoliella lavandulae sp. nov. isolated from Lavandula angustifolia flowers.</title>
        <authorList>
            <person name="Alcantara C."/>
            <person name="Zuniga M."/>
            <person name="Landete J.M."/>
            <person name="Monedero V."/>
        </authorList>
    </citation>
    <scope>NUCLEOTIDE SEQUENCE [LARGE SCALE GENOMIC DNA]</scope>
    <source>
        <strain evidence="3 4">Es01</strain>
    </source>
</reference>
<keyword evidence="2 3" id="KW-0413">Isomerase</keyword>
<evidence type="ECO:0000313" key="3">
    <source>
        <dbReference type="EMBL" id="MEJ6400892.1"/>
    </source>
</evidence>
<dbReference type="PANTHER" id="PTHR21198">
    <property type="entry name" value="GLUTAMATE RACEMASE"/>
    <property type="match status" value="1"/>
</dbReference>
<accession>A0ABU8SLX4</accession>
<dbReference type="InterPro" id="IPR033134">
    <property type="entry name" value="Asp/Glu_racemase_AS_2"/>
</dbReference>
<dbReference type="Proteomes" id="UP001370590">
    <property type="component" value="Unassembled WGS sequence"/>
</dbReference>